<keyword evidence="2" id="KW-1185">Reference proteome</keyword>
<protein>
    <recommendedName>
        <fullName evidence="3">Transposase</fullName>
    </recommendedName>
</protein>
<dbReference type="AlphaFoldDB" id="A0A398B215"/>
<organism evidence="1 2">
    <name type="scientific">Peribacillus asahii</name>
    <dbReference type="NCBI Taxonomy" id="228899"/>
    <lineage>
        <taxon>Bacteria</taxon>
        <taxon>Bacillati</taxon>
        <taxon>Bacillota</taxon>
        <taxon>Bacilli</taxon>
        <taxon>Bacillales</taxon>
        <taxon>Bacillaceae</taxon>
        <taxon>Peribacillus</taxon>
    </lineage>
</organism>
<name>A0A398B215_9BACI</name>
<dbReference type="EMBL" id="QWVS01000029">
    <property type="protein sequence ID" value="RID83999.1"/>
    <property type="molecule type" value="Genomic_DNA"/>
</dbReference>
<sequence length="140" mass="16490">MLQLKELYSDLQNQTEKAIKEIENSDHSIAILLQTILREQLEMIKKLMLELSNDGAELKNMTEFLTIIYHDNEIANPTFRAWKRAVEWMSLPYLESVRNLEPLFQEIKTNLEHSAAELERIYGAKQTKYIIPSFYISTLR</sequence>
<evidence type="ECO:0000313" key="1">
    <source>
        <dbReference type="EMBL" id="RID83999.1"/>
    </source>
</evidence>
<evidence type="ECO:0000313" key="2">
    <source>
        <dbReference type="Proteomes" id="UP000266016"/>
    </source>
</evidence>
<dbReference type="RefSeq" id="WP_119117982.1">
    <property type="nucleotide sequence ID" value="NZ_QWVS01000029.1"/>
</dbReference>
<comment type="caution">
    <text evidence="1">The sequence shown here is derived from an EMBL/GenBank/DDBJ whole genome shotgun (WGS) entry which is preliminary data.</text>
</comment>
<dbReference type="Proteomes" id="UP000266016">
    <property type="component" value="Unassembled WGS sequence"/>
</dbReference>
<gene>
    <name evidence="1" type="ORF">D1953_14910</name>
</gene>
<accession>A0A398B215</accession>
<reference evidence="1 2" key="1">
    <citation type="submission" date="2018-08" db="EMBL/GenBank/DDBJ databases">
        <title>Bacillus jemisoniae sp. nov., Bacillus chryseoplanitiae sp. nov., Bacillus resnikiae sp. nov., and Bacillus frankliniae sp. nov., isolated from Viking spacecraft and associated surfaces.</title>
        <authorList>
            <person name="Seuylemezian A."/>
            <person name="Vaishampayan P."/>
        </authorList>
    </citation>
    <scope>NUCLEOTIDE SEQUENCE [LARGE SCALE GENOMIC DNA]</scope>
    <source>
        <strain evidence="1 2">MA001</strain>
    </source>
</reference>
<proteinExistence type="predicted"/>
<evidence type="ECO:0008006" key="3">
    <source>
        <dbReference type="Google" id="ProtNLM"/>
    </source>
</evidence>